<proteinExistence type="predicted"/>
<protein>
    <submittedName>
        <fullName evidence="1">Uncharacterized protein</fullName>
    </submittedName>
</protein>
<sequence>MATSLLERLPRIVAHGRRQAQRLVDSTHGRQRERAVPVEWIDVPGDAATDTGAPSRRVLCGVPALSVAALLAEQRECRAPRIGRVVVDLHPACDGDALPARLARWAPCLALLRKVAPSAALALRVAPDEASIVQLVLDAYTLRDTDVEPHADATTLLLAEDASRLPALASETKTTTKDAHWIACVRDATACAALRRSLLLRGDTRFRIDAVGATPAEWMRRNAAAQPLAAMHAALVAYGAKPLVETASMATPTGRRRAGADVVLGEVRRDGERTLVWVDAPDRRTGEATVCRAITRREHGRYDRVVVLGWHVAPLLGQQLAGRGDLRVEVQAIRCLPRAERGPVLRIDPRGFAPIDGLARACVDRRRSRSAPDFEWVNVQLGDDFGEPVVDWSIDPAHDGDVFRGAWHALRDGEPGARSVSLRLPRHDGPRRVCVRALGADGRASELLYVVLC</sequence>
<reference evidence="1" key="1">
    <citation type="submission" date="2021-10" db="EMBL/GenBank/DDBJ databases">
        <authorList>
            <person name="Lyu M."/>
            <person name="Wang X."/>
            <person name="Meng X."/>
            <person name="Xu K."/>
        </authorList>
    </citation>
    <scope>NUCLEOTIDE SEQUENCE</scope>
    <source>
        <strain evidence="1">A6</strain>
    </source>
</reference>
<keyword evidence="2" id="KW-1185">Reference proteome</keyword>
<dbReference type="EMBL" id="JAJGAK010000004">
    <property type="protein sequence ID" value="MCC8364397.1"/>
    <property type="molecule type" value="Genomic_DNA"/>
</dbReference>
<dbReference type="RefSeq" id="WP_230528188.1">
    <property type="nucleotide sequence ID" value="NZ_JAJGAK010000004.1"/>
</dbReference>
<organism evidence="1 2">
    <name type="scientific">Noviluteimonas lactosilytica</name>
    <dbReference type="NCBI Taxonomy" id="2888523"/>
    <lineage>
        <taxon>Bacteria</taxon>
        <taxon>Pseudomonadati</taxon>
        <taxon>Pseudomonadota</taxon>
        <taxon>Gammaproteobacteria</taxon>
        <taxon>Lysobacterales</taxon>
        <taxon>Lysobacteraceae</taxon>
        <taxon>Noviluteimonas</taxon>
    </lineage>
</organism>
<evidence type="ECO:0000313" key="1">
    <source>
        <dbReference type="EMBL" id="MCC8364397.1"/>
    </source>
</evidence>
<dbReference type="Proteomes" id="UP001165293">
    <property type="component" value="Unassembled WGS sequence"/>
</dbReference>
<accession>A0ABS8JLB3</accession>
<gene>
    <name evidence="1" type="ORF">LK996_15095</name>
</gene>
<name>A0ABS8JLB3_9GAMM</name>
<comment type="caution">
    <text evidence="1">The sequence shown here is derived from an EMBL/GenBank/DDBJ whole genome shotgun (WGS) entry which is preliminary data.</text>
</comment>
<evidence type="ECO:0000313" key="2">
    <source>
        <dbReference type="Proteomes" id="UP001165293"/>
    </source>
</evidence>